<proteinExistence type="predicted"/>
<dbReference type="RefSeq" id="WP_020582883.1">
    <property type="nucleotide sequence ID" value="NZ_JOJP01000001.1"/>
</dbReference>
<evidence type="ECO:0000313" key="2">
    <source>
        <dbReference type="Proteomes" id="UP000027997"/>
    </source>
</evidence>
<organism evidence="1 2">
    <name type="scientific">Endozoicomonas elysicola</name>
    <dbReference type="NCBI Taxonomy" id="305900"/>
    <lineage>
        <taxon>Bacteria</taxon>
        <taxon>Pseudomonadati</taxon>
        <taxon>Pseudomonadota</taxon>
        <taxon>Gammaproteobacteria</taxon>
        <taxon>Oceanospirillales</taxon>
        <taxon>Endozoicomonadaceae</taxon>
        <taxon>Endozoicomonas</taxon>
    </lineage>
</organism>
<gene>
    <name evidence="1" type="ORF">GV64_11620</name>
</gene>
<dbReference type="Proteomes" id="UP000027997">
    <property type="component" value="Unassembled WGS sequence"/>
</dbReference>
<evidence type="ECO:0000313" key="1">
    <source>
        <dbReference type="EMBL" id="KEI71298.1"/>
    </source>
</evidence>
<accession>A0A081KAX2</accession>
<dbReference type="AlphaFoldDB" id="A0A081KAX2"/>
<reference evidence="1 2" key="1">
    <citation type="submission" date="2014-06" db="EMBL/GenBank/DDBJ databases">
        <title>Whole Genome Sequences of Three Symbiotic Endozoicomonas Bacteria.</title>
        <authorList>
            <person name="Neave M.J."/>
            <person name="Apprill A."/>
            <person name="Voolstra C.R."/>
        </authorList>
    </citation>
    <scope>NUCLEOTIDE SEQUENCE [LARGE SCALE GENOMIC DNA]</scope>
    <source>
        <strain evidence="1 2">DSM 22380</strain>
    </source>
</reference>
<comment type="caution">
    <text evidence="1">The sequence shown here is derived from an EMBL/GenBank/DDBJ whole genome shotgun (WGS) entry which is preliminary data.</text>
</comment>
<keyword evidence="2" id="KW-1185">Reference proteome</keyword>
<dbReference type="EMBL" id="JOJP01000001">
    <property type="protein sequence ID" value="KEI71298.1"/>
    <property type="molecule type" value="Genomic_DNA"/>
</dbReference>
<protein>
    <submittedName>
        <fullName evidence="1">Uncharacterized protein</fullName>
    </submittedName>
</protein>
<name>A0A081KAX2_9GAMM</name>
<sequence length="68" mass="7678">MSILKRKNHAGKARCTAVVRKTITAQRFSDRKNFGSLQAVRAWGRIRVVELEEVDSATQLANQQSRPP</sequence>